<dbReference type="RefSeq" id="WP_230496992.1">
    <property type="nucleotide sequence ID" value="NZ_CAKJTG010000012.1"/>
</dbReference>
<evidence type="ECO:0000256" key="3">
    <source>
        <dbReference type="ARBA" id="ARBA00023125"/>
    </source>
</evidence>
<dbReference type="GO" id="GO:0030246">
    <property type="term" value="F:carbohydrate binding"/>
    <property type="evidence" value="ECO:0007669"/>
    <property type="project" value="InterPro"/>
</dbReference>
<evidence type="ECO:0000256" key="4">
    <source>
        <dbReference type="ARBA" id="ARBA00023163"/>
    </source>
</evidence>
<comment type="caution">
    <text evidence="7">The sequence shown here is derived from an EMBL/GenBank/DDBJ whole genome shotgun (WGS) entry which is preliminary data.</text>
</comment>
<dbReference type="SUPFAM" id="SSF100950">
    <property type="entry name" value="NagB/RpiA/CoA transferase-like"/>
    <property type="match status" value="1"/>
</dbReference>
<dbReference type="InterPro" id="IPR037171">
    <property type="entry name" value="NagB/RpiA_transferase-like"/>
</dbReference>
<dbReference type="PANTHER" id="PTHR34294:SF1">
    <property type="entry name" value="TRANSCRIPTIONAL REGULATOR LSRR"/>
    <property type="match status" value="1"/>
</dbReference>
<evidence type="ECO:0000259" key="6">
    <source>
        <dbReference type="Pfam" id="PF13545"/>
    </source>
</evidence>
<feature type="domain" description="HTH crp-type" evidence="6">
    <location>
        <begin position="18"/>
        <end position="51"/>
    </location>
</feature>
<dbReference type="GO" id="GO:0006355">
    <property type="term" value="P:regulation of DNA-templated transcription"/>
    <property type="evidence" value="ECO:0007669"/>
    <property type="project" value="InterPro"/>
</dbReference>
<dbReference type="Pfam" id="PF13545">
    <property type="entry name" value="HTH_Crp_2"/>
    <property type="match status" value="1"/>
</dbReference>
<comment type="similarity">
    <text evidence="1">Belongs to the SorC transcriptional regulatory family.</text>
</comment>
<dbReference type="GO" id="GO:0003677">
    <property type="term" value="F:DNA binding"/>
    <property type="evidence" value="ECO:0007669"/>
    <property type="project" value="UniProtKB-KW"/>
</dbReference>
<name>A0A9C7GB24_9BACI</name>
<protein>
    <submittedName>
        <fullName evidence="7">Deoxyribonucleoside regulator</fullName>
    </submittedName>
</protein>
<evidence type="ECO:0000259" key="5">
    <source>
        <dbReference type="Pfam" id="PF04198"/>
    </source>
</evidence>
<dbReference type="SUPFAM" id="SSF46785">
    <property type="entry name" value="Winged helix' DNA-binding domain"/>
    <property type="match status" value="1"/>
</dbReference>
<dbReference type="EMBL" id="CAKJTG010000012">
    <property type="protein sequence ID" value="CAG9608750.1"/>
    <property type="molecule type" value="Genomic_DNA"/>
</dbReference>
<evidence type="ECO:0000256" key="1">
    <source>
        <dbReference type="ARBA" id="ARBA00010466"/>
    </source>
</evidence>
<dbReference type="Proteomes" id="UP000789845">
    <property type="component" value="Unassembled WGS sequence"/>
</dbReference>
<dbReference type="InterPro" id="IPR051054">
    <property type="entry name" value="SorC_transcr_regulators"/>
</dbReference>
<proteinExistence type="inferred from homology"/>
<dbReference type="Pfam" id="PF04198">
    <property type="entry name" value="Sugar-bind"/>
    <property type="match status" value="1"/>
</dbReference>
<dbReference type="InterPro" id="IPR036390">
    <property type="entry name" value="WH_DNA-bd_sf"/>
</dbReference>
<evidence type="ECO:0000313" key="8">
    <source>
        <dbReference type="Proteomes" id="UP000789845"/>
    </source>
</evidence>
<dbReference type="InterPro" id="IPR007324">
    <property type="entry name" value="Sugar-bd_dom_put"/>
</dbReference>
<dbReference type="InterPro" id="IPR012318">
    <property type="entry name" value="HTH_CRP"/>
</dbReference>
<organism evidence="7 8">
    <name type="scientific">Pseudoneobacillus rhizosphaerae</name>
    <dbReference type="NCBI Taxonomy" id="2880968"/>
    <lineage>
        <taxon>Bacteria</taxon>
        <taxon>Bacillati</taxon>
        <taxon>Bacillota</taxon>
        <taxon>Bacilli</taxon>
        <taxon>Bacillales</taxon>
        <taxon>Bacillaceae</taxon>
        <taxon>Pseudoneobacillus</taxon>
    </lineage>
</organism>
<dbReference type="Gene3D" id="1.10.10.60">
    <property type="entry name" value="Homeodomain-like"/>
    <property type="match status" value="1"/>
</dbReference>
<dbReference type="Gene3D" id="3.40.50.1360">
    <property type="match status" value="1"/>
</dbReference>
<dbReference type="PANTHER" id="PTHR34294">
    <property type="entry name" value="TRANSCRIPTIONAL REGULATOR-RELATED"/>
    <property type="match status" value="1"/>
</dbReference>
<evidence type="ECO:0000256" key="2">
    <source>
        <dbReference type="ARBA" id="ARBA00023015"/>
    </source>
</evidence>
<gene>
    <name evidence="7" type="primary">deoR</name>
    <name evidence="7" type="ORF">NEOCIP111885_02467</name>
</gene>
<accession>A0A9C7GB24</accession>
<keyword evidence="2" id="KW-0805">Transcription regulation</keyword>
<feature type="domain" description="Sugar-binding" evidence="5">
    <location>
        <begin position="59"/>
        <end position="312"/>
    </location>
</feature>
<keyword evidence="8" id="KW-1185">Reference proteome</keyword>
<dbReference type="AlphaFoldDB" id="A0A9C7GB24"/>
<evidence type="ECO:0000313" key="7">
    <source>
        <dbReference type="EMBL" id="CAG9608750.1"/>
    </source>
</evidence>
<reference evidence="7" key="1">
    <citation type="submission" date="2021-10" db="EMBL/GenBank/DDBJ databases">
        <authorList>
            <person name="Criscuolo A."/>
        </authorList>
    </citation>
    <scope>NUCLEOTIDE SEQUENCE</scope>
    <source>
        <strain evidence="7">CIP111885</strain>
    </source>
</reference>
<keyword evidence="3" id="KW-0238">DNA-binding</keyword>
<sequence>MSDEKLSKLIEVAKLYYQFDFSQQKIAEKLGISRPSVSRMLQQAKEQGIVQIKIFDQSEGTERLANSVKEAFNLKHCIIIPVPEYNEEVIKMELGKAAANYLGEIVQNGDIIGTTWGTTLYEVAENVKPKNVKDVSVVQLNGGVSYSESNTYAAEILNFLSTAFNTSPHFLPLPAVVDHPVVANAILSDRHIKRVLNLGKQCHIALYTVGEFTKESTLFKAGYFSSEDFDGLKAQNAVGDICSRIFDSKGNICSKELDERTIGINLSDLSHKPYSIMIAGGMEKVDAIMGALKGQFTNVLITDQHTAQILLNSVMEGE</sequence>
<keyword evidence="4" id="KW-0804">Transcription</keyword>